<organism evidence="1 2">
    <name type="scientific">Nocardioides pini</name>
    <dbReference type="NCBI Taxonomy" id="2975053"/>
    <lineage>
        <taxon>Bacteria</taxon>
        <taxon>Bacillati</taxon>
        <taxon>Actinomycetota</taxon>
        <taxon>Actinomycetes</taxon>
        <taxon>Propionibacteriales</taxon>
        <taxon>Nocardioidaceae</taxon>
        <taxon>Nocardioides</taxon>
    </lineage>
</organism>
<evidence type="ECO:0000313" key="1">
    <source>
        <dbReference type="EMBL" id="MCY4726675.1"/>
    </source>
</evidence>
<dbReference type="RefSeq" id="WP_268111581.1">
    <property type="nucleotide sequence ID" value="NZ_JAPPUX010000003.1"/>
</dbReference>
<gene>
    <name evidence="1" type="ORF">NYO98_10330</name>
</gene>
<protein>
    <submittedName>
        <fullName evidence="1">Uncharacterized protein</fullName>
    </submittedName>
</protein>
<proteinExistence type="predicted"/>
<dbReference type="Proteomes" id="UP001074726">
    <property type="component" value="Unassembled WGS sequence"/>
</dbReference>
<evidence type="ECO:0000313" key="2">
    <source>
        <dbReference type="Proteomes" id="UP001074726"/>
    </source>
</evidence>
<accession>A0ABT4CCJ3</accession>
<keyword evidence="2" id="KW-1185">Reference proteome</keyword>
<reference evidence="1" key="1">
    <citation type="submission" date="2022-08" db="EMBL/GenBank/DDBJ databases">
        <title>Genome sequencing of Nocardioides sp. STR2.</title>
        <authorList>
            <person name="So Y."/>
        </authorList>
    </citation>
    <scope>NUCLEOTIDE SEQUENCE</scope>
    <source>
        <strain evidence="1">STR2</strain>
    </source>
</reference>
<dbReference type="EMBL" id="JAPPUX010000003">
    <property type="protein sequence ID" value="MCY4726675.1"/>
    <property type="molecule type" value="Genomic_DNA"/>
</dbReference>
<name>A0ABT4CCJ3_9ACTN</name>
<sequence>MTTNLLNHAAVDHEIQRRLQAAADARLARLARGPRRWSTRPRGTR</sequence>
<comment type="caution">
    <text evidence="1">The sequence shown here is derived from an EMBL/GenBank/DDBJ whole genome shotgun (WGS) entry which is preliminary data.</text>
</comment>